<feature type="non-terminal residue" evidence="1">
    <location>
        <position position="1"/>
    </location>
</feature>
<reference evidence="1" key="1">
    <citation type="journal article" date="2015" name="Nature">
        <title>Complex archaea that bridge the gap between prokaryotes and eukaryotes.</title>
        <authorList>
            <person name="Spang A."/>
            <person name="Saw J.H."/>
            <person name="Jorgensen S.L."/>
            <person name="Zaremba-Niedzwiedzka K."/>
            <person name="Martijn J."/>
            <person name="Lind A.E."/>
            <person name="van Eijk R."/>
            <person name="Schleper C."/>
            <person name="Guy L."/>
            <person name="Ettema T.J."/>
        </authorList>
    </citation>
    <scope>NUCLEOTIDE SEQUENCE</scope>
</reference>
<evidence type="ECO:0000313" key="1">
    <source>
        <dbReference type="EMBL" id="KKM74928.1"/>
    </source>
</evidence>
<name>A0A0F9JYV8_9ZZZZ</name>
<dbReference type="PANTHER" id="PTHR38760:SF1">
    <property type="entry name" value="ADENYLATE CYCLASE"/>
    <property type="match status" value="1"/>
</dbReference>
<dbReference type="InterPro" id="IPR000274">
    <property type="entry name" value="Adenylate_cyclase_1"/>
</dbReference>
<dbReference type="AlphaFoldDB" id="A0A0F9JYV8"/>
<gene>
    <name evidence="1" type="ORF">LCGC14_1395450</name>
</gene>
<proteinExistence type="predicted"/>
<dbReference type="Pfam" id="PF01295">
    <property type="entry name" value="Adenylate_cycl"/>
    <property type="match status" value="1"/>
</dbReference>
<dbReference type="EMBL" id="LAZR01009061">
    <property type="protein sequence ID" value="KKM74928.1"/>
    <property type="molecule type" value="Genomic_DNA"/>
</dbReference>
<dbReference type="GO" id="GO:0006171">
    <property type="term" value="P:cAMP biosynthetic process"/>
    <property type="evidence" value="ECO:0007669"/>
    <property type="project" value="InterPro"/>
</dbReference>
<accession>A0A0F9JYV8</accession>
<sequence length="764" mass="87101">VYAEPITPEQLELLQQKITAICDWAYSFLQIKLSGHLLSEHNISNQIASSDLDRFYANGLVLAGLTPSWWAIPPANQTVLTAANHQDAIDFGALNSKKNNEQSLLDQSFEVINNAMDSNLESCLSLIFQKVQLEQYPDFLWLSDLLKQAVYSGITDPMLLDSNHLKLNYITTFCGDAETVFIAQQSFYVHSRERLSKTVNLALYPWRRTVIEAYYKIWNWPPNTVELLDKRDDSHYRQSLNEYQNVRLQITNTMQSAFLFAQQHKINIEITKQKLTKKFKILFENELDVINALPFSFKPKSAEQQLYLARTSLSDNWQINDLPATLSTEPLYQHPSLLNVLAWAVNNQLLTKASALQFVDQRQKVKIGLVLDLIQQLLQSPIKTSADKTVPLDFDKQAEINSVLLFANLEHQTTNVLTQQGLELTSLQTDPLNYANNKQSLVASIEGLIRSTWGQLHYVIYTGPTALLDFLSTIIQWQPKLPSALTTKCWCHSENHGQKISRRLETVYSDVITHYVKHASSGDYLIAVADRFYKLHWQQGLVDVLPLNNQQSLEQHLAAERDIFSASKLDPLLDKEGLFKLLLNQQLTNRISLFLLSKNNGITLYIVDDFGTLLKQPASDLTTATLVNQYQQFLNKMNINYDVTFFHLTHSTSTGWQISEIDEVNISLNRSTSLPVQVELDSAKENAHCAIHCGAKTFIGNINDPSLFKQVSDLLLNLRKTNSRYPLYINQLSFTSGQTYTTRHYIIVKQKIETLLNRAEILSL</sequence>
<comment type="caution">
    <text evidence="1">The sequence shown here is derived from an EMBL/GenBank/DDBJ whole genome shotgun (WGS) entry which is preliminary data.</text>
</comment>
<evidence type="ECO:0008006" key="2">
    <source>
        <dbReference type="Google" id="ProtNLM"/>
    </source>
</evidence>
<dbReference type="GO" id="GO:0004016">
    <property type="term" value="F:adenylate cyclase activity"/>
    <property type="evidence" value="ECO:0007669"/>
    <property type="project" value="InterPro"/>
</dbReference>
<organism evidence="1">
    <name type="scientific">marine sediment metagenome</name>
    <dbReference type="NCBI Taxonomy" id="412755"/>
    <lineage>
        <taxon>unclassified sequences</taxon>
        <taxon>metagenomes</taxon>
        <taxon>ecological metagenomes</taxon>
    </lineage>
</organism>
<dbReference type="PANTHER" id="PTHR38760">
    <property type="entry name" value="ADENYLATE CYCLASE"/>
    <property type="match status" value="1"/>
</dbReference>
<protein>
    <recommendedName>
        <fullName evidence="2">Adenylate cyclase class-I N-terminal domain-containing protein</fullName>
    </recommendedName>
</protein>